<organism evidence="1">
    <name type="scientific">hydrothermal vent metagenome</name>
    <dbReference type="NCBI Taxonomy" id="652676"/>
    <lineage>
        <taxon>unclassified sequences</taxon>
        <taxon>metagenomes</taxon>
        <taxon>ecological metagenomes</taxon>
    </lineage>
</organism>
<dbReference type="EMBL" id="FAXC01000205">
    <property type="protein sequence ID" value="CUV09217.1"/>
    <property type="molecule type" value="Genomic_DNA"/>
</dbReference>
<evidence type="ECO:0008006" key="2">
    <source>
        <dbReference type="Google" id="ProtNLM"/>
    </source>
</evidence>
<name>A0A170QCK1_9ZZZZ</name>
<accession>A0A170QCK1</accession>
<dbReference type="PANTHER" id="PTHR33361">
    <property type="entry name" value="GLR0591 PROTEIN"/>
    <property type="match status" value="1"/>
</dbReference>
<dbReference type="Pfam" id="PF05960">
    <property type="entry name" value="DUF885"/>
    <property type="match status" value="1"/>
</dbReference>
<dbReference type="AlphaFoldDB" id="A0A170QCK1"/>
<reference evidence="1" key="1">
    <citation type="submission" date="2015-10" db="EMBL/GenBank/DDBJ databases">
        <authorList>
            <person name="Gilbert D.G."/>
        </authorList>
    </citation>
    <scope>NUCLEOTIDE SEQUENCE</scope>
</reference>
<gene>
    <name evidence="1" type="ORF">MGWOODY_Mmi2028</name>
</gene>
<dbReference type="PANTHER" id="PTHR33361:SF2">
    <property type="entry name" value="DUF885 DOMAIN-CONTAINING PROTEIN"/>
    <property type="match status" value="1"/>
</dbReference>
<sequence length="587" mass="67838">MRHIYSLLIVTVFLVFNSCSIKQGTESEKLHDLFNDVWDWGLQEFPTRATSLGYYRYNNRLTDMSLAGVLRRHKKNQTIIRKLENLSRDKLDPSDKLNYDLFHKYITRNIAAHPFKDYLMPIDQMGGVQINFPNLVDITPFRNQDDFDNYLARLLLFPEYVDQIISLMREGLKENITPPKIVLQKVPDQISVQYQFDVKNSPFYEPFEKNIGSLPDSVRANYQELAVSSIKDYVFTSYKKLFEFFAEEYLPKARENISASGLPRGDEFYAFKVKYYTTTNKTPSEIHSIGLSEVTRIRSEMEKVIKDSGFTGSFKEFIAYLRTNPDFYYDNAEDLLDGYRTICKKADPELTKLFGTLPRLSYGVKPIPDFQAPASPTAYYYSGSLKAGRPGYFWANTYKLDTRPKYEMEALSLHEAVPGHHLQISISQELEGVPEFRKHGGFTAFSEGWGLYAERLGEEMGFYKDPYSKFGQLTYEMWRACRLVVDTGMHAFGWSRERAIKFVADNTAKTENDIVVEIDRYIAWPGQALAYKIGELRIIELRTLAEEKLGEKFDIREFHDTVLGSGAVPLDILEEHVKEYIAINLGD</sequence>
<protein>
    <recommendedName>
        <fullName evidence="2">DUF885 domain-containing protein</fullName>
    </recommendedName>
</protein>
<dbReference type="InterPro" id="IPR010281">
    <property type="entry name" value="DUF885"/>
</dbReference>
<proteinExistence type="predicted"/>
<evidence type="ECO:0000313" key="1">
    <source>
        <dbReference type="EMBL" id="CUV09217.1"/>
    </source>
</evidence>